<comment type="catalytic activity">
    <reaction evidence="9 10">
        <text>L-threonyl-[protein] + FAD = FMN-L-threonyl-[protein] + AMP + H(+)</text>
        <dbReference type="Rhea" id="RHEA:36847"/>
        <dbReference type="Rhea" id="RHEA-COMP:11060"/>
        <dbReference type="Rhea" id="RHEA-COMP:11061"/>
        <dbReference type="ChEBI" id="CHEBI:15378"/>
        <dbReference type="ChEBI" id="CHEBI:30013"/>
        <dbReference type="ChEBI" id="CHEBI:57692"/>
        <dbReference type="ChEBI" id="CHEBI:74257"/>
        <dbReference type="ChEBI" id="CHEBI:456215"/>
        <dbReference type="EC" id="2.7.1.180"/>
    </reaction>
</comment>
<comment type="similarity">
    <text evidence="10">Belongs to the ApbE family.</text>
</comment>
<dbReference type="EMBL" id="CP036287">
    <property type="protein sequence ID" value="QDU66446.1"/>
    <property type="molecule type" value="Genomic_DNA"/>
</dbReference>
<dbReference type="GO" id="GO:0046872">
    <property type="term" value="F:metal ion binding"/>
    <property type="evidence" value="ECO:0007669"/>
    <property type="project" value="UniProtKB-UniRule"/>
</dbReference>
<evidence type="ECO:0000256" key="12">
    <source>
        <dbReference type="SAM" id="MobiDB-lite"/>
    </source>
</evidence>
<dbReference type="Proteomes" id="UP000316921">
    <property type="component" value="Chromosome"/>
</dbReference>
<feature type="compositionally biased region" description="Basic and acidic residues" evidence="12">
    <location>
        <begin position="364"/>
        <end position="375"/>
    </location>
</feature>
<dbReference type="KEGG" id="pbap:Pla133_15200"/>
<feature type="region of interest" description="Disordered" evidence="12">
    <location>
        <begin position="336"/>
        <end position="385"/>
    </location>
</feature>
<dbReference type="GO" id="GO:0016740">
    <property type="term" value="F:transferase activity"/>
    <property type="evidence" value="ECO:0007669"/>
    <property type="project" value="UniProtKB-UniRule"/>
</dbReference>
<evidence type="ECO:0000256" key="3">
    <source>
        <dbReference type="ARBA" id="ARBA00022630"/>
    </source>
</evidence>
<dbReference type="Gene3D" id="3.10.520.10">
    <property type="entry name" value="ApbE-like domains"/>
    <property type="match status" value="1"/>
</dbReference>
<keyword evidence="13" id="KW-0449">Lipoprotein</keyword>
<dbReference type="InterPro" id="IPR024932">
    <property type="entry name" value="ApbE"/>
</dbReference>
<gene>
    <name evidence="13" type="primary">apbE_3</name>
    <name evidence="13" type="ORF">Pla133_15200</name>
</gene>
<evidence type="ECO:0000256" key="7">
    <source>
        <dbReference type="ARBA" id="ARBA00022842"/>
    </source>
</evidence>
<feature type="binding site" evidence="11">
    <location>
        <position position="289"/>
    </location>
    <ligand>
        <name>Mg(2+)</name>
        <dbReference type="ChEBI" id="CHEBI:18420"/>
    </ligand>
</feature>
<evidence type="ECO:0000256" key="6">
    <source>
        <dbReference type="ARBA" id="ARBA00022827"/>
    </source>
</evidence>
<keyword evidence="6 10" id="KW-0274">FAD</keyword>
<protein>
    <recommendedName>
        <fullName evidence="2 10">FAD:protein FMN transferase</fullName>
        <ecNumber evidence="1 10">2.7.1.180</ecNumber>
    </recommendedName>
    <alternativeName>
        <fullName evidence="8 10">Flavin transferase</fullName>
    </alternativeName>
</protein>
<feature type="binding site" evidence="11">
    <location>
        <position position="172"/>
    </location>
    <ligand>
        <name>Mg(2+)</name>
        <dbReference type="ChEBI" id="CHEBI:18420"/>
    </ligand>
</feature>
<evidence type="ECO:0000256" key="11">
    <source>
        <dbReference type="PIRSR" id="PIRSR006268-2"/>
    </source>
</evidence>
<evidence type="ECO:0000256" key="8">
    <source>
        <dbReference type="ARBA" id="ARBA00031306"/>
    </source>
</evidence>
<evidence type="ECO:0000256" key="9">
    <source>
        <dbReference type="ARBA" id="ARBA00048540"/>
    </source>
</evidence>
<dbReference type="SUPFAM" id="SSF143631">
    <property type="entry name" value="ApbE-like"/>
    <property type="match status" value="1"/>
</dbReference>
<dbReference type="AlphaFoldDB" id="A0A518BHK5"/>
<evidence type="ECO:0000256" key="5">
    <source>
        <dbReference type="ARBA" id="ARBA00022723"/>
    </source>
</evidence>
<accession>A0A518BHK5</accession>
<proteinExistence type="inferred from homology"/>
<dbReference type="PIRSF" id="PIRSF006268">
    <property type="entry name" value="ApbE"/>
    <property type="match status" value="1"/>
</dbReference>
<name>A0A518BHK5_9BACT</name>
<keyword evidence="4 10" id="KW-0808">Transferase</keyword>
<keyword evidence="7 10" id="KW-0460">Magnesium</keyword>
<evidence type="ECO:0000256" key="2">
    <source>
        <dbReference type="ARBA" id="ARBA00016337"/>
    </source>
</evidence>
<feature type="binding site" evidence="11">
    <location>
        <position position="285"/>
    </location>
    <ligand>
        <name>Mg(2+)</name>
        <dbReference type="ChEBI" id="CHEBI:18420"/>
    </ligand>
</feature>
<sequence>MLTPLLITALMAQTTPQPAESGDAVRVERHLAVMGTDLTIEVDGTDRPGALGASEAALRAIEAAEARLSTWTPNSELSRLNRAPVGQAFELSPALAGELEAARRWSEACAGAFEPVCASLVRAWDLRGVGRVPTAAELAAARDAVGPEAIAVAGADRSATRLHAEAGFEEGGFGKGAGLDAALAALAESGAHGARLDLGGQMAWFGAAERRLLVADPDQRARPVVALALPADTVSAATSGNSERPRDAAGIVRGHLLDPRSGRPARDFGSITVVTSSGIGALAADVLSTGFFVLGPDAALAAAERLDGVDVLVLERARTGADLQLRCSSGLVGRFERIDSPPESSTTAPVIDPQRGDPPSSDPPRSDPPRSDPPRSDPPSSGSPP</sequence>
<organism evidence="13 14">
    <name type="scientific">Engelhardtia mirabilis</name>
    <dbReference type="NCBI Taxonomy" id="2528011"/>
    <lineage>
        <taxon>Bacteria</taxon>
        <taxon>Pseudomonadati</taxon>
        <taxon>Planctomycetota</taxon>
        <taxon>Planctomycetia</taxon>
        <taxon>Planctomycetia incertae sedis</taxon>
        <taxon>Engelhardtia</taxon>
    </lineage>
</organism>
<keyword evidence="14" id="KW-1185">Reference proteome</keyword>
<evidence type="ECO:0000256" key="1">
    <source>
        <dbReference type="ARBA" id="ARBA00011955"/>
    </source>
</evidence>
<dbReference type="EC" id="2.7.1.180" evidence="1 10"/>
<evidence type="ECO:0000256" key="10">
    <source>
        <dbReference type="PIRNR" id="PIRNR006268"/>
    </source>
</evidence>
<dbReference type="PANTHER" id="PTHR30040">
    <property type="entry name" value="THIAMINE BIOSYNTHESIS LIPOPROTEIN APBE"/>
    <property type="match status" value="1"/>
</dbReference>
<dbReference type="InterPro" id="IPR003374">
    <property type="entry name" value="ApbE-like_sf"/>
</dbReference>
<evidence type="ECO:0000256" key="4">
    <source>
        <dbReference type="ARBA" id="ARBA00022679"/>
    </source>
</evidence>
<dbReference type="RefSeq" id="WP_145064285.1">
    <property type="nucleotide sequence ID" value="NZ_CP036287.1"/>
</dbReference>
<dbReference type="Pfam" id="PF02424">
    <property type="entry name" value="ApbE"/>
    <property type="match status" value="1"/>
</dbReference>
<dbReference type="PANTHER" id="PTHR30040:SF2">
    <property type="entry name" value="FAD:PROTEIN FMN TRANSFERASE"/>
    <property type="match status" value="1"/>
</dbReference>
<reference evidence="13 14" key="1">
    <citation type="submission" date="2019-02" db="EMBL/GenBank/DDBJ databases">
        <title>Deep-cultivation of Planctomycetes and their phenomic and genomic characterization uncovers novel biology.</title>
        <authorList>
            <person name="Wiegand S."/>
            <person name="Jogler M."/>
            <person name="Boedeker C."/>
            <person name="Pinto D."/>
            <person name="Vollmers J."/>
            <person name="Rivas-Marin E."/>
            <person name="Kohn T."/>
            <person name="Peeters S.H."/>
            <person name="Heuer A."/>
            <person name="Rast P."/>
            <person name="Oberbeckmann S."/>
            <person name="Bunk B."/>
            <person name="Jeske O."/>
            <person name="Meyerdierks A."/>
            <person name="Storesund J.E."/>
            <person name="Kallscheuer N."/>
            <person name="Luecker S."/>
            <person name="Lage O.M."/>
            <person name="Pohl T."/>
            <person name="Merkel B.J."/>
            <person name="Hornburger P."/>
            <person name="Mueller R.-W."/>
            <person name="Bruemmer F."/>
            <person name="Labrenz M."/>
            <person name="Spormann A.M."/>
            <person name="Op den Camp H."/>
            <person name="Overmann J."/>
            <person name="Amann R."/>
            <person name="Jetten M.S.M."/>
            <person name="Mascher T."/>
            <person name="Medema M.H."/>
            <person name="Devos D.P."/>
            <person name="Kaster A.-K."/>
            <person name="Ovreas L."/>
            <person name="Rohde M."/>
            <person name="Galperin M.Y."/>
            <person name="Jogler C."/>
        </authorList>
    </citation>
    <scope>NUCLEOTIDE SEQUENCE [LARGE SCALE GENOMIC DNA]</scope>
    <source>
        <strain evidence="13 14">Pla133</strain>
    </source>
</reference>
<comment type="cofactor">
    <cofactor evidence="11">
        <name>Mg(2+)</name>
        <dbReference type="ChEBI" id="CHEBI:18420"/>
    </cofactor>
    <cofactor evidence="11">
        <name>Mn(2+)</name>
        <dbReference type="ChEBI" id="CHEBI:29035"/>
    </cofactor>
    <text evidence="11">Magnesium. Can also use manganese.</text>
</comment>
<keyword evidence="5 10" id="KW-0479">Metal-binding</keyword>
<evidence type="ECO:0000313" key="14">
    <source>
        <dbReference type="Proteomes" id="UP000316921"/>
    </source>
</evidence>
<evidence type="ECO:0000313" key="13">
    <source>
        <dbReference type="EMBL" id="QDU66446.1"/>
    </source>
</evidence>
<keyword evidence="3 10" id="KW-0285">Flavoprotein</keyword>